<feature type="transmembrane region" description="Helical" evidence="7">
    <location>
        <begin position="139"/>
        <end position="159"/>
    </location>
</feature>
<dbReference type="Proteomes" id="UP001211689">
    <property type="component" value="Unassembled WGS sequence"/>
</dbReference>
<evidence type="ECO:0000256" key="6">
    <source>
        <dbReference type="SAM" id="MobiDB-lite"/>
    </source>
</evidence>
<evidence type="ECO:0000256" key="4">
    <source>
        <dbReference type="ARBA" id="ARBA00022989"/>
    </source>
</evidence>
<accession>A0ABT4Y5Y2</accession>
<proteinExistence type="predicted"/>
<organism evidence="8 9">
    <name type="scientific">Metapseudomonas resinovorans</name>
    <name type="common">Pseudomonas resinovorans</name>
    <dbReference type="NCBI Taxonomy" id="53412"/>
    <lineage>
        <taxon>Bacteria</taxon>
        <taxon>Pseudomonadati</taxon>
        <taxon>Pseudomonadota</taxon>
        <taxon>Gammaproteobacteria</taxon>
        <taxon>Pseudomonadales</taxon>
        <taxon>Pseudomonadaceae</taxon>
        <taxon>Metapseudomonas</taxon>
    </lineage>
</organism>
<comment type="subcellular location">
    <subcellularLocation>
        <location evidence="1">Cell membrane</location>
        <topology evidence="1">Multi-pass membrane protein</topology>
    </subcellularLocation>
</comment>
<keyword evidence="4 7" id="KW-1133">Transmembrane helix</keyword>
<comment type="caution">
    <text evidence="8">The sequence shown here is derived from an EMBL/GenBank/DDBJ whole genome shotgun (WGS) entry which is preliminary data.</text>
</comment>
<dbReference type="InterPro" id="IPR002293">
    <property type="entry name" value="AA/rel_permease1"/>
</dbReference>
<dbReference type="Gene3D" id="1.20.1740.10">
    <property type="entry name" value="Amino acid/polyamine transporter I"/>
    <property type="match status" value="1"/>
</dbReference>
<feature type="transmembrane region" description="Helical" evidence="7">
    <location>
        <begin position="342"/>
        <end position="362"/>
    </location>
</feature>
<keyword evidence="9" id="KW-1185">Reference proteome</keyword>
<evidence type="ECO:0000256" key="1">
    <source>
        <dbReference type="ARBA" id="ARBA00004651"/>
    </source>
</evidence>
<dbReference type="RefSeq" id="WP_190830397.1">
    <property type="nucleotide sequence ID" value="NZ_JANEWF010000012.1"/>
</dbReference>
<gene>
    <name evidence="8" type="ORF">NNO07_13315</name>
</gene>
<evidence type="ECO:0000313" key="8">
    <source>
        <dbReference type="EMBL" id="MDA8484052.1"/>
    </source>
</evidence>
<dbReference type="PANTHER" id="PTHR42770">
    <property type="entry name" value="AMINO ACID TRANSPORTER-RELATED"/>
    <property type="match status" value="1"/>
</dbReference>
<keyword evidence="2" id="KW-1003">Cell membrane</keyword>
<dbReference type="InterPro" id="IPR050367">
    <property type="entry name" value="APC_superfamily"/>
</dbReference>
<dbReference type="EMBL" id="JANEWF010000012">
    <property type="protein sequence ID" value="MDA8484052.1"/>
    <property type="molecule type" value="Genomic_DNA"/>
</dbReference>
<dbReference type="Pfam" id="PF13520">
    <property type="entry name" value="AA_permease_2"/>
    <property type="match status" value="1"/>
</dbReference>
<feature type="transmembrane region" description="Helical" evidence="7">
    <location>
        <begin position="28"/>
        <end position="47"/>
    </location>
</feature>
<protein>
    <submittedName>
        <fullName evidence="8">APC family permease</fullName>
    </submittedName>
</protein>
<feature type="transmembrane region" description="Helical" evidence="7">
    <location>
        <begin position="408"/>
        <end position="425"/>
    </location>
</feature>
<sequence length="469" mass="49921">MNKTSANGLDMATPASAGASVRPAKKPLGFATMIAICIGVVVVQGAMMSALQGLGFGGLGFIAAFAVAFILAQCYVQSFAELSLMFPQAGTLATYTQKAIGHFPAIVAVFSGYVIVAMFGLSAELLLVDAILDKLFPGVFPATLVPLFILVVLAVLNILGTDVFAKLQNVFTFAMVAALLLVGLSAVGGLAEAPAANFVPDVNWGWGGVLDGSFIGLVALAMWLLVGAEFICPLIGEVRRPERNIPRSMMLSLTITFTLFVLFCIGASRYLSVEDLTTSPLPYLDYVFAVFGKGAVIIATVMALTATCSTVNTVLAAVPRMLCGMAENGQAFPQMKVLHKRFGTPWIAIVFVAIIIALPFLLMGPDSIITLLIAASTSWLLAYIIAHVNVMVLRRRHPDLPRPYKSKLYPLPQIVGILGMGYIALNNSPSPEMTQTVYLLTGAVLGVVSLIALAWVKLVMKRKLFEPDI</sequence>
<reference evidence="8 9" key="1">
    <citation type="submission" date="2022-07" db="EMBL/GenBank/DDBJ databases">
        <title>Genome Analysis of Selected Gammaproteobacteria from Nigerian Food snails.</title>
        <authorList>
            <person name="Okafor A.C."/>
        </authorList>
    </citation>
    <scope>NUCLEOTIDE SEQUENCE [LARGE SCALE GENOMIC DNA]</scope>
    <source>
        <strain evidence="8 9">Awg 2</strain>
    </source>
</reference>
<feature type="region of interest" description="Disordered" evidence="6">
    <location>
        <begin position="1"/>
        <end position="21"/>
    </location>
</feature>
<evidence type="ECO:0000256" key="2">
    <source>
        <dbReference type="ARBA" id="ARBA00022475"/>
    </source>
</evidence>
<keyword evidence="3 7" id="KW-0812">Transmembrane</keyword>
<evidence type="ECO:0000256" key="5">
    <source>
        <dbReference type="ARBA" id="ARBA00023136"/>
    </source>
</evidence>
<feature type="transmembrane region" description="Helical" evidence="7">
    <location>
        <begin position="53"/>
        <end position="76"/>
    </location>
</feature>
<feature type="transmembrane region" description="Helical" evidence="7">
    <location>
        <begin position="368"/>
        <end position="388"/>
    </location>
</feature>
<evidence type="ECO:0000313" key="9">
    <source>
        <dbReference type="Proteomes" id="UP001211689"/>
    </source>
</evidence>
<keyword evidence="5 7" id="KW-0472">Membrane</keyword>
<name>A0ABT4Y5Y2_METRE</name>
<feature type="transmembrane region" description="Helical" evidence="7">
    <location>
        <begin position="291"/>
        <end position="318"/>
    </location>
</feature>
<feature type="transmembrane region" description="Helical" evidence="7">
    <location>
        <begin position="437"/>
        <end position="456"/>
    </location>
</feature>
<feature type="transmembrane region" description="Helical" evidence="7">
    <location>
        <begin position="248"/>
        <end position="271"/>
    </location>
</feature>
<dbReference type="PANTHER" id="PTHR42770:SF12">
    <property type="entry name" value="AMINO ACID TRANSPORTER"/>
    <property type="match status" value="1"/>
</dbReference>
<feature type="transmembrane region" description="Helical" evidence="7">
    <location>
        <begin position="171"/>
        <end position="193"/>
    </location>
</feature>
<evidence type="ECO:0000256" key="3">
    <source>
        <dbReference type="ARBA" id="ARBA00022692"/>
    </source>
</evidence>
<dbReference type="PIRSF" id="PIRSF006060">
    <property type="entry name" value="AA_transporter"/>
    <property type="match status" value="1"/>
</dbReference>
<feature type="transmembrane region" description="Helical" evidence="7">
    <location>
        <begin position="105"/>
        <end position="127"/>
    </location>
</feature>
<evidence type="ECO:0000256" key="7">
    <source>
        <dbReference type="SAM" id="Phobius"/>
    </source>
</evidence>
<feature type="transmembrane region" description="Helical" evidence="7">
    <location>
        <begin position="213"/>
        <end position="236"/>
    </location>
</feature>